<dbReference type="GO" id="GO:0000978">
    <property type="term" value="F:RNA polymerase II cis-regulatory region sequence-specific DNA binding"/>
    <property type="evidence" value="ECO:0007669"/>
    <property type="project" value="TreeGrafter"/>
</dbReference>
<evidence type="ECO:0000256" key="1">
    <source>
        <dbReference type="ARBA" id="ARBA00004123"/>
    </source>
</evidence>
<dbReference type="FunFam" id="3.40.1810.10:FF:000006">
    <property type="entry name" value="Agamous-like MADS-box protein AGL62"/>
    <property type="match status" value="1"/>
</dbReference>
<dbReference type="PRINTS" id="PR00404">
    <property type="entry name" value="MADSDOMAIN"/>
</dbReference>
<protein>
    <recommendedName>
        <fullName evidence="6">MADS-box domain-containing protein</fullName>
    </recommendedName>
</protein>
<dbReference type="PANTHER" id="PTHR11945">
    <property type="entry name" value="MADS BOX PROTEIN"/>
    <property type="match status" value="1"/>
</dbReference>
<proteinExistence type="predicted"/>
<dbReference type="GO" id="GO:0046983">
    <property type="term" value="F:protein dimerization activity"/>
    <property type="evidence" value="ECO:0007669"/>
    <property type="project" value="InterPro"/>
</dbReference>
<keyword evidence="2" id="KW-0805">Transcription regulation</keyword>
<dbReference type="PaxDb" id="65489-OBART12G09480.1"/>
<evidence type="ECO:0000256" key="4">
    <source>
        <dbReference type="ARBA" id="ARBA00023163"/>
    </source>
</evidence>
<dbReference type="SUPFAM" id="SSF55455">
    <property type="entry name" value="SRF-like"/>
    <property type="match status" value="1"/>
</dbReference>
<evidence type="ECO:0000256" key="5">
    <source>
        <dbReference type="ARBA" id="ARBA00023242"/>
    </source>
</evidence>
<reference evidence="7" key="1">
    <citation type="journal article" date="2009" name="Rice">
        <title>De Novo Next Generation Sequencing of Plant Genomes.</title>
        <authorList>
            <person name="Rounsley S."/>
            <person name="Marri P.R."/>
            <person name="Yu Y."/>
            <person name="He R."/>
            <person name="Sisneros N."/>
            <person name="Goicoechea J.L."/>
            <person name="Lee S.J."/>
            <person name="Angelova A."/>
            <person name="Kudrna D."/>
            <person name="Luo M."/>
            <person name="Affourtit J."/>
            <person name="Desany B."/>
            <person name="Knight J."/>
            <person name="Niazi F."/>
            <person name="Egholm M."/>
            <person name="Wing R.A."/>
        </authorList>
    </citation>
    <scope>NUCLEOTIDE SEQUENCE [LARGE SCALE GENOMIC DNA]</scope>
    <source>
        <strain evidence="7">cv. IRGC 105608</strain>
    </source>
</reference>
<dbReference type="PANTHER" id="PTHR11945:SF776">
    <property type="entry name" value="AGAMOUS-LIKE 50-RELATED"/>
    <property type="match status" value="1"/>
</dbReference>
<dbReference type="EnsemblPlants" id="OBART12G09480.1">
    <property type="protein sequence ID" value="OBART12G09480.1"/>
    <property type="gene ID" value="OBART12G09480"/>
</dbReference>
<dbReference type="STRING" id="65489.A0A0D3HTL9"/>
<sequence>MRPLGRTSKGRQHIDNKERRQVTFTKRRGGLFKKASELALLAGASIAVVVFSETNLAYAFGDPSVDAVLLSYGPVPGEDAEPAPVHSGGLGKDVDLEMLRQAVGETRAEVAAEKARMRGITAKILQAKAEGRFWWDVDVGEVGEAELPEFARALKELRAKLDGHANGRPPRQQQ</sequence>
<dbReference type="PROSITE" id="PS50066">
    <property type="entry name" value="MADS_BOX_2"/>
    <property type="match status" value="1"/>
</dbReference>
<dbReference type="Gramene" id="OBART12G09480.1">
    <property type="protein sequence ID" value="OBART12G09480.1"/>
    <property type="gene ID" value="OBART12G09480"/>
</dbReference>
<dbReference type="HOGENOM" id="CLU_053053_5_5_1"/>
<dbReference type="Gene3D" id="3.40.1810.10">
    <property type="entry name" value="Transcription factor, MADS-box"/>
    <property type="match status" value="1"/>
</dbReference>
<dbReference type="InterPro" id="IPR036879">
    <property type="entry name" value="TF_MADSbox_sf"/>
</dbReference>
<dbReference type="Pfam" id="PF00319">
    <property type="entry name" value="SRF-TF"/>
    <property type="match status" value="1"/>
</dbReference>
<evidence type="ECO:0000259" key="6">
    <source>
        <dbReference type="PROSITE" id="PS50066"/>
    </source>
</evidence>
<dbReference type="eggNOG" id="KOG0014">
    <property type="taxonomic scope" value="Eukaryota"/>
</dbReference>
<keyword evidence="8" id="KW-1185">Reference proteome</keyword>
<keyword evidence="3" id="KW-0238">DNA-binding</keyword>
<comment type="subcellular location">
    <subcellularLocation>
        <location evidence="1">Nucleus</location>
    </subcellularLocation>
</comment>
<reference evidence="7" key="2">
    <citation type="submission" date="2015-03" db="UniProtKB">
        <authorList>
            <consortium name="EnsemblPlants"/>
        </authorList>
    </citation>
    <scope>IDENTIFICATION</scope>
</reference>
<dbReference type="Proteomes" id="UP000026960">
    <property type="component" value="Chromosome 12"/>
</dbReference>
<evidence type="ECO:0000256" key="2">
    <source>
        <dbReference type="ARBA" id="ARBA00023015"/>
    </source>
</evidence>
<keyword evidence="5" id="KW-0539">Nucleus</keyword>
<accession>A0A0D3HTL9</accession>
<keyword evidence="4" id="KW-0804">Transcription</keyword>
<dbReference type="InterPro" id="IPR002100">
    <property type="entry name" value="TF_MADSbox"/>
</dbReference>
<organism evidence="7">
    <name type="scientific">Oryza barthii</name>
    <dbReference type="NCBI Taxonomy" id="65489"/>
    <lineage>
        <taxon>Eukaryota</taxon>
        <taxon>Viridiplantae</taxon>
        <taxon>Streptophyta</taxon>
        <taxon>Embryophyta</taxon>
        <taxon>Tracheophyta</taxon>
        <taxon>Spermatophyta</taxon>
        <taxon>Magnoliopsida</taxon>
        <taxon>Liliopsida</taxon>
        <taxon>Poales</taxon>
        <taxon>Poaceae</taxon>
        <taxon>BOP clade</taxon>
        <taxon>Oryzoideae</taxon>
        <taxon>Oryzeae</taxon>
        <taxon>Oryzinae</taxon>
        <taxon>Oryza</taxon>
    </lineage>
</organism>
<dbReference type="GO" id="GO:0000981">
    <property type="term" value="F:DNA-binding transcription factor activity, RNA polymerase II-specific"/>
    <property type="evidence" value="ECO:0007669"/>
    <property type="project" value="TreeGrafter"/>
</dbReference>
<evidence type="ECO:0000313" key="7">
    <source>
        <dbReference type="EnsemblPlants" id="OBART12G09480.1"/>
    </source>
</evidence>
<evidence type="ECO:0000313" key="8">
    <source>
        <dbReference type="Proteomes" id="UP000026960"/>
    </source>
</evidence>
<evidence type="ECO:0000256" key="3">
    <source>
        <dbReference type="ARBA" id="ARBA00023125"/>
    </source>
</evidence>
<feature type="domain" description="MADS-box" evidence="6">
    <location>
        <begin position="4"/>
        <end position="64"/>
    </location>
</feature>
<dbReference type="AlphaFoldDB" id="A0A0D3HTL9"/>
<dbReference type="GO" id="GO:0005634">
    <property type="term" value="C:nucleus"/>
    <property type="evidence" value="ECO:0007669"/>
    <property type="project" value="UniProtKB-SubCell"/>
</dbReference>
<dbReference type="SMART" id="SM00432">
    <property type="entry name" value="MADS"/>
    <property type="match status" value="1"/>
</dbReference>
<name>A0A0D3HTL9_9ORYZ</name>